<dbReference type="SMART" id="SM00563">
    <property type="entry name" value="PlsC"/>
    <property type="match status" value="1"/>
</dbReference>
<keyword evidence="4" id="KW-1133">Transmembrane helix</keyword>
<gene>
    <name evidence="6" type="ORF">EJ913_12055</name>
</gene>
<organism evidence="6 7">
    <name type="scientific">Azospirillum doebereinerae</name>
    <dbReference type="NCBI Taxonomy" id="92933"/>
    <lineage>
        <taxon>Bacteria</taxon>
        <taxon>Pseudomonadati</taxon>
        <taxon>Pseudomonadota</taxon>
        <taxon>Alphaproteobacteria</taxon>
        <taxon>Rhodospirillales</taxon>
        <taxon>Azospirillaceae</taxon>
        <taxon>Azospirillum</taxon>
    </lineage>
</organism>
<comment type="caution">
    <text evidence="6">The sequence shown here is derived from an EMBL/GenBank/DDBJ whole genome shotgun (WGS) entry which is preliminary data.</text>
</comment>
<dbReference type="AlphaFoldDB" id="A0A433J987"/>
<dbReference type="InterPro" id="IPR002123">
    <property type="entry name" value="Plipid/glycerol_acylTrfase"/>
</dbReference>
<sequence>MIWLRSLAFNIAFHVWTALMCFALLWMLLLPRPQMVAVVIWYLRSVGWLERVLAGITYEVRGRENLPAGSFLLAAKHQSAWETMKLHLLVDDPAIILKRELMWIPIWGWYAAKAKMIPVDRGAGGAAIKSLIRNSRPVRDEGRPIVIFPQGTRVAPGTYKPYRIGVGVLYESLKIPIVPMALNAGVYWPRQSFLKRPGTIVVEFLPPIPPGLPRADAMRELEDRLEAASDRLVTAAGGPATLKPVADPVAAVPAPATVAPAPTSPLPPGERVG</sequence>
<dbReference type="PANTHER" id="PTHR10434">
    <property type="entry name" value="1-ACYL-SN-GLYCEROL-3-PHOSPHATE ACYLTRANSFERASE"/>
    <property type="match status" value="1"/>
</dbReference>
<evidence type="ECO:0000259" key="5">
    <source>
        <dbReference type="SMART" id="SM00563"/>
    </source>
</evidence>
<dbReference type="PANTHER" id="PTHR10434:SF40">
    <property type="entry name" value="1-ACYL-SN-GLYCEROL-3-PHOSPHATE ACYLTRANSFERASE"/>
    <property type="match status" value="1"/>
</dbReference>
<dbReference type="OrthoDB" id="5290997at2"/>
<keyword evidence="7" id="KW-1185">Reference proteome</keyword>
<evidence type="ECO:0000256" key="1">
    <source>
        <dbReference type="ARBA" id="ARBA00005189"/>
    </source>
</evidence>
<keyword evidence="2 6" id="KW-0808">Transferase</keyword>
<keyword evidence="3 6" id="KW-0012">Acyltransferase</keyword>
<name>A0A433J987_9PROT</name>
<evidence type="ECO:0000256" key="4">
    <source>
        <dbReference type="SAM" id="Phobius"/>
    </source>
</evidence>
<feature type="transmembrane region" description="Helical" evidence="4">
    <location>
        <begin position="7"/>
        <end position="29"/>
    </location>
</feature>
<comment type="pathway">
    <text evidence="1">Lipid metabolism.</text>
</comment>
<dbReference type="GO" id="GO:0003841">
    <property type="term" value="F:1-acylglycerol-3-phosphate O-acyltransferase activity"/>
    <property type="evidence" value="ECO:0007669"/>
    <property type="project" value="TreeGrafter"/>
</dbReference>
<dbReference type="GO" id="GO:0006654">
    <property type="term" value="P:phosphatidic acid biosynthetic process"/>
    <property type="evidence" value="ECO:0007669"/>
    <property type="project" value="TreeGrafter"/>
</dbReference>
<evidence type="ECO:0000256" key="3">
    <source>
        <dbReference type="ARBA" id="ARBA00023315"/>
    </source>
</evidence>
<evidence type="ECO:0000313" key="6">
    <source>
        <dbReference type="EMBL" id="RUQ71384.1"/>
    </source>
</evidence>
<accession>A0A433J987</accession>
<dbReference type="CDD" id="cd07989">
    <property type="entry name" value="LPLAT_AGPAT-like"/>
    <property type="match status" value="1"/>
</dbReference>
<protein>
    <submittedName>
        <fullName evidence="6">1-acyl-sn-glycerol-3-phosphate acyltransferase</fullName>
    </submittedName>
</protein>
<proteinExistence type="predicted"/>
<dbReference type="SUPFAM" id="SSF69593">
    <property type="entry name" value="Glycerol-3-phosphate (1)-acyltransferase"/>
    <property type="match status" value="1"/>
</dbReference>
<evidence type="ECO:0000256" key="2">
    <source>
        <dbReference type="ARBA" id="ARBA00022679"/>
    </source>
</evidence>
<dbReference type="EMBL" id="RZIJ01000008">
    <property type="protein sequence ID" value="RUQ71384.1"/>
    <property type="molecule type" value="Genomic_DNA"/>
</dbReference>
<reference evidence="6 7" key="1">
    <citation type="submission" date="2018-12" db="EMBL/GenBank/DDBJ databases">
        <authorList>
            <person name="Yang Y."/>
        </authorList>
    </citation>
    <scope>NUCLEOTIDE SEQUENCE [LARGE SCALE GENOMIC DNA]</scope>
    <source>
        <strain evidence="6 7">GSF71</strain>
    </source>
</reference>
<dbReference type="Pfam" id="PF01553">
    <property type="entry name" value="Acyltransferase"/>
    <property type="match status" value="1"/>
</dbReference>
<keyword evidence="4" id="KW-0472">Membrane</keyword>
<dbReference type="RefSeq" id="WP_126998101.1">
    <property type="nucleotide sequence ID" value="NZ_JBNPXW010000003.1"/>
</dbReference>
<keyword evidence="4" id="KW-0812">Transmembrane</keyword>
<feature type="domain" description="Phospholipid/glycerol acyltransferase" evidence="5">
    <location>
        <begin position="71"/>
        <end position="185"/>
    </location>
</feature>
<evidence type="ECO:0000313" key="7">
    <source>
        <dbReference type="Proteomes" id="UP000280346"/>
    </source>
</evidence>
<dbReference type="Proteomes" id="UP000280346">
    <property type="component" value="Unassembled WGS sequence"/>
</dbReference>